<name>A0A379LWI1_9NOCA</name>
<comment type="catalytic activity">
    <reaction evidence="4 5">
        <text>L-cysteine + L-glutamate + ATP = gamma-L-glutamyl-L-cysteine + ADP + phosphate + H(+)</text>
        <dbReference type="Rhea" id="RHEA:13285"/>
        <dbReference type="ChEBI" id="CHEBI:15378"/>
        <dbReference type="ChEBI" id="CHEBI:29985"/>
        <dbReference type="ChEBI" id="CHEBI:30616"/>
        <dbReference type="ChEBI" id="CHEBI:35235"/>
        <dbReference type="ChEBI" id="CHEBI:43474"/>
        <dbReference type="ChEBI" id="CHEBI:58173"/>
        <dbReference type="ChEBI" id="CHEBI:456216"/>
        <dbReference type="EC" id="6.3.2.2"/>
    </reaction>
</comment>
<evidence type="ECO:0000256" key="3">
    <source>
        <dbReference type="ARBA" id="ARBA00022840"/>
    </source>
</evidence>
<dbReference type="EC" id="6.3.2.2" evidence="5"/>
<evidence type="ECO:0000313" key="7">
    <source>
        <dbReference type="Proteomes" id="UP000254569"/>
    </source>
</evidence>
<dbReference type="GO" id="GO:0042398">
    <property type="term" value="P:modified amino acid biosynthetic process"/>
    <property type="evidence" value="ECO:0007669"/>
    <property type="project" value="InterPro"/>
</dbReference>
<proteinExistence type="inferred from homology"/>
<dbReference type="SUPFAM" id="SSF55931">
    <property type="entry name" value="Glutamine synthetase/guanido kinase"/>
    <property type="match status" value="1"/>
</dbReference>
<comment type="function">
    <text evidence="5">ATP-dependent carboxylate-amine ligase which exhibits weak glutamate--cysteine ligase activity.</text>
</comment>
<dbReference type="Gene3D" id="3.30.590.20">
    <property type="match status" value="1"/>
</dbReference>
<keyword evidence="2 5" id="KW-0547">Nucleotide-binding</keyword>
<keyword evidence="7" id="KW-1185">Reference proteome</keyword>
<dbReference type="NCBIfam" id="TIGR02050">
    <property type="entry name" value="gshA_cyan_rel"/>
    <property type="match status" value="1"/>
</dbReference>
<dbReference type="InterPro" id="IPR014746">
    <property type="entry name" value="Gln_synth/guanido_kin_cat_dom"/>
</dbReference>
<evidence type="ECO:0000256" key="2">
    <source>
        <dbReference type="ARBA" id="ARBA00022741"/>
    </source>
</evidence>
<dbReference type="NCBIfam" id="NF010041">
    <property type="entry name" value="PRK13517.1-1"/>
    <property type="match status" value="1"/>
</dbReference>
<dbReference type="RefSeq" id="WP_084421569.1">
    <property type="nucleotide sequence ID" value="NZ_LPZN01000013.1"/>
</dbReference>
<dbReference type="GO" id="GO:0005524">
    <property type="term" value="F:ATP binding"/>
    <property type="evidence" value="ECO:0007669"/>
    <property type="project" value="UniProtKB-KW"/>
</dbReference>
<evidence type="ECO:0000256" key="1">
    <source>
        <dbReference type="ARBA" id="ARBA00022598"/>
    </source>
</evidence>
<keyword evidence="3 5" id="KW-0067">ATP-binding</keyword>
<dbReference type="HAMAP" id="MF_01609">
    <property type="entry name" value="Glu_cys_ligase_2"/>
    <property type="match status" value="1"/>
</dbReference>
<comment type="similarity">
    <text evidence="5">Belongs to the glutamate--cysteine ligase type 2 family. YbdK subfamily.</text>
</comment>
<evidence type="ECO:0000256" key="4">
    <source>
        <dbReference type="ARBA" id="ARBA00048819"/>
    </source>
</evidence>
<dbReference type="GO" id="GO:0004357">
    <property type="term" value="F:glutamate-cysteine ligase activity"/>
    <property type="evidence" value="ECO:0007669"/>
    <property type="project" value="UniProtKB-EC"/>
</dbReference>
<keyword evidence="1 5" id="KW-0436">Ligase</keyword>
<dbReference type="AlphaFoldDB" id="A0A379LWI1"/>
<dbReference type="InterPro" id="IPR050141">
    <property type="entry name" value="GCL_type2/YbdK_subfam"/>
</dbReference>
<gene>
    <name evidence="6" type="primary">ybdK_1</name>
    <name evidence="6" type="ORF">NCTC13296_00334</name>
</gene>
<dbReference type="PANTHER" id="PTHR36510:SF1">
    <property type="entry name" value="GLUTAMATE--CYSTEINE LIGASE 2-RELATED"/>
    <property type="match status" value="1"/>
</dbReference>
<protein>
    <recommendedName>
        <fullName evidence="5">Putative glutamate--cysteine ligase 2</fullName>
        <ecNumber evidence="5">6.3.2.2</ecNumber>
    </recommendedName>
    <alternativeName>
        <fullName evidence="5">Gamma-glutamylcysteine synthetase 2</fullName>
        <shortName evidence="5">GCS 2</shortName>
        <shortName evidence="5">Gamma-GCS 2</shortName>
    </alternativeName>
</protein>
<evidence type="ECO:0000313" key="6">
    <source>
        <dbReference type="EMBL" id="SUE13515.1"/>
    </source>
</evidence>
<dbReference type="Proteomes" id="UP000254569">
    <property type="component" value="Unassembled WGS sequence"/>
</dbReference>
<organism evidence="6 7">
    <name type="scientific">Rhodococcus gordoniae</name>
    <dbReference type="NCBI Taxonomy" id="223392"/>
    <lineage>
        <taxon>Bacteria</taxon>
        <taxon>Bacillati</taxon>
        <taxon>Actinomycetota</taxon>
        <taxon>Actinomycetes</taxon>
        <taxon>Mycobacteriales</taxon>
        <taxon>Nocardiaceae</taxon>
        <taxon>Rhodococcus</taxon>
    </lineage>
</organism>
<dbReference type="InterPro" id="IPR011793">
    <property type="entry name" value="YbdK"/>
</dbReference>
<dbReference type="InterPro" id="IPR006336">
    <property type="entry name" value="GCS2"/>
</dbReference>
<dbReference type="Pfam" id="PF04107">
    <property type="entry name" value="GCS2"/>
    <property type="match status" value="1"/>
</dbReference>
<reference evidence="6 7" key="1">
    <citation type="submission" date="2018-06" db="EMBL/GenBank/DDBJ databases">
        <authorList>
            <consortium name="Pathogen Informatics"/>
            <person name="Doyle S."/>
        </authorList>
    </citation>
    <scope>NUCLEOTIDE SEQUENCE [LARGE SCALE GENOMIC DNA]</scope>
    <source>
        <strain evidence="6 7">NCTC13296</strain>
    </source>
</reference>
<evidence type="ECO:0000256" key="5">
    <source>
        <dbReference type="HAMAP-Rule" id="MF_01609"/>
    </source>
</evidence>
<dbReference type="OrthoDB" id="9803842at2"/>
<sequence>MTRRPASTSFDLAAVASPGAARTGATDPGPTVGVEEEFFLVDTTSECLTESNEAVVAAGRRLGARMDYELKRIQIEVNTPVCRSSTELRARVLEARATAAAAAVQCGVGLLAAGASPTVQPLAPVTDVPRYRTMAERYGRLVEEQEVCGCHVHVGVADREIAVHVCNHVRLWLPALLASTANSPLYRGRDTGYASWRAIVAGRWPCSGPPPRFTSVEHFDSVVDIMIESGNILDPGMVYWDVRPSAHLPTVEVRVSDVPATVDETVLMATVVRALVATAERDVRAGVAAPPVPDEVLRAAYLCAAREGPGGRAIDVSTGRTTTSRQSFATLLRHIRPQLEETGDYRRTVKMSEKIFSRGTGAMLQRRAFGRRHDPADVVDALTRQFVAEPWAHTVSGGAHPAPDVPAM</sequence>
<accession>A0A379LWI1</accession>
<dbReference type="PANTHER" id="PTHR36510">
    <property type="entry name" value="GLUTAMATE--CYSTEINE LIGASE 2-RELATED"/>
    <property type="match status" value="1"/>
</dbReference>
<dbReference type="EMBL" id="UGVI01000001">
    <property type="protein sequence ID" value="SUE13515.1"/>
    <property type="molecule type" value="Genomic_DNA"/>
</dbReference>